<reference evidence="2 3" key="1">
    <citation type="submission" date="2009-02" db="EMBL/GenBank/DDBJ databases">
        <title>Sequencing of the draft genome and assembly of Dethiobacter alkaliphilus AHT 1.</title>
        <authorList>
            <consortium name="US DOE Joint Genome Institute (JGI-PGF)"/>
            <person name="Lucas S."/>
            <person name="Copeland A."/>
            <person name="Lapidus A."/>
            <person name="Glavina del Rio T."/>
            <person name="Dalin E."/>
            <person name="Tice H."/>
            <person name="Bruce D."/>
            <person name="Goodwin L."/>
            <person name="Pitluck S."/>
            <person name="Larimer F."/>
            <person name="Land M.L."/>
            <person name="Hauser L."/>
            <person name="Muyzer G."/>
        </authorList>
    </citation>
    <scope>NUCLEOTIDE SEQUENCE [LARGE SCALE GENOMIC DNA]</scope>
    <source>
        <strain evidence="2 3">AHT 1</strain>
    </source>
</reference>
<dbReference type="RefSeq" id="WP_008515430.1">
    <property type="nucleotide sequence ID" value="NZ_ACJM01000004.1"/>
</dbReference>
<proteinExistence type="predicted"/>
<dbReference type="AlphaFoldDB" id="C0GET8"/>
<evidence type="ECO:0000256" key="1">
    <source>
        <dbReference type="SAM" id="MobiDB-lite"/>
    </source>
</evidence>
<organism evidence="2 3">
    <name type="scientific">Dethiobacter alkaliphilus AHT 1</name>
    <dbReference type="NCBI Taxonomy" id="555088"/>
    <lineage>
        <taxon>Bacteria</taxon>
        <taxon>Bacillati</taxon>
        <taxon>Bacillota</taxon>
        <taxon>Dethiobacteria</taxon>
        <taxon>Dethiobacterales</taxon>
        <taxon>Dethiobacteraceae</taxon>
        <taxon>Dethiobacter</taxon>
    </lineage>
</organism>
<accession>C0GET8</accession>
<comment type="caution">
    <text evidence="2">The sequence shown here is derived from an EMBL/GenBank/DDBJ whole genome shotgun (WGS) entry which is preliminary data.</text>
</comment>
<name>C0GET8_DETAL</name>
<keyword evidence="3" id="KW-1185">Reference proteome</keyword>
<dbReference type="EMBL" id="ACJM01000004">
    <property type="protein sequence ID" value="EEG78120.1"/>
    <property type="molecule type" value="Genomic_DNA"/>
</dbReference>
<dbReference type="Proteomes" id="UP000006443">
    <property type="component" value="Unassembled WGS sequence"/>
</dbReference>
<evidence type="ECO:0000313" key="3">
    <source>
        <dbReference type="Proteomes" id="UP000006443"/>
    </source>
</evidence>
<feature type="region of interest" description="Disordered" evidence="1">
    <location>
        <begin position="16"/>
        <end position="35"/>
    </location>
</feature>
<dbReference type="STRING" id="555088.DealDRAFT_0997"/>
<sequence length="83" mass="10191">MRKDLEYLRKRFTEHGEQIKQQEQEQRHAKQQEKDSIQLQLAQKLYQKMQYAGISPEKKQELKERAEQMEKEYIEKYGTDTDE</sequence>
<evidence type="ECO:0000313" key="2">
    <source>
        <dbReference type="EMBL" id="EEG78120.1"/>
    </source>
</evidence>
<protein>
    <submittedName>
        <fullName evidence="2">Chromatin assembly factor 1-like protein</fullName>
    </submittedName>
</protein>
<gene>
    <name evidence="2" type="ORF">DealDRAFT_0997</name>
</gene>